<name>A0A1D8AYZ1_9BACT</name>
<dbReference type="Proteomes" id="UP000095228">
    <property type="component" value="Chromosome"/>
</dbReference>
<accession>A0A1D8AYZ1</accession>
<evidence type="ECO:0000313" key="2">
    <source>
        <dbReference type="Proteomes" id="UP000095228"/>
    </source>
</evidence>
<protein>
    <submittedName>
        <fullName evidence="1">Uncharacterized protein</fullName>
    </submittedName>
</protein>
<dbReference type="EMBL" id="CP016094">
    <property type="protein sequence ID" value="AOS46106.1"/>
    <property type="molecule type" value="Genomic_DNA"/>
</dbReference>
<organism evidence="1 2">
    <name type="scientific">Lacunisphaera limnophila</name>
    <dbReference type="NCBI Taxonomy" id="1838286"/>
    <lineage>
        <taxon>Bacteria</taxon>
        <taxon>Pseudomonadati</taxon>
        <taxon>Verrucomicrobiota</taxon>
        <taxon>Opitutia</taxon>
        <taxon>Opitutales</taxon>
        <taxon>Opitutaceae</taxon>
        <taxon>Lacunisphaera</taxon>
    </lineage>
</organism>
<gene>
    <name evidence="1" type="ORF">Verru16b_03202</name>
</gene>
<keyword evidence="2" id="KW-1185">Reference proteome</keyword>
<sequence>MGKIDIELWTTIFSVLRKDVPRSERYDIIAFLAHTEKLGMLASNLPPMCCRRRNTLKFFL</sequence>
<evidence type="ECO:0000313" key="1">
    <source>
        <dbReference type="EMBL" id="AOS46106.1"/>
    </source>
</evidence>
<proteinExistence type="predicted"/>
<reference evidence="1 2" key="1">
    <citation type="submission" date="2016-06" db="EMBL/GenBank/DDBJ databases">
        <title>Three novel species with peptidoglycan cell walls form the new genus Lacunisphaera gen. nov. in the family Opitutaceae of the verrucomicrobial subdivision 4.</title>
        <authorList>
            <person name="Rast P."/>
            <person name="Gloeckner I."/>
            <person name="Jogler M."/>
            <person name="Boedeker C."/>
            <person name="Jeske O."/>
            <person name="Wiegand S."/>
            <person name="Reinhardt R."/>
            <person name="Schumann P."/>
            <person name="Rohde M."/>
            <person name="Spring S."/>
            <person name="Gloeckner F.O."/>
            <person name="Jogler C."/>
        </authorList>
    </citation>
    <scope>NUCLEOTIDE SEQUENCE [LARGE SCALE GENOMIC DNA]</scope>
    <source>
        <strain evidence="1 2">IG16b</strain>
    </source>
</reference>
<dbReference type="KEGG" id="obg:Verru16b_03202"/>
<dbReference type="AlphaFoldDB" id="A0A1D8AYZ1"/>